<protein>
    <recommendedName>
        <fullName evidence="3">FAD dependent oxidoreductase</fullName>
    </recommendedName>
</protein>
<dbReference type="Gene3D" id="3.50.50.60">
    <property type="entry name" value="FAD/NAD(P)-binding domain"/>
    <property type="match status" value="1"/>
</dbReference>
<dbReference type="PANTHER" id="PTHR43422">
    <property type="entry name" value="THIAMINE THIAZOLE SYNTHASE"/>
    <property type="match status" value="1"/>
</dbReference>
<dbReference type="RefSeq" id="WP_188737726.1">
    <property type="nucleotide sequence ID" value="NZ_BMLW01000018.1"/>
</dbReference>
<accession>A0ABQ2P1T9</accession>
<evidence type="ECO:0000313" key="1">
    <source>
        <dbReference type="EMBL" id="GGP16145.1"/>
    </source>
</evidence>
<reference evidence="2" key="1">
    <citation type="journal article" date="2019" name="Int. J. Syst. Evol. Microbiol.">
        <title>The Global Catalogue of Microorganisms (GCM) 10K type strain sequencing project: providing services to taxonomists for standard genome sequencing and annotation.</title>
        <authorList>
            <consortium name="The Broad Institute Genomics Platform"/>
            <consortium name="The Broad Institute Genome Sequencing Center for Infectious Disease"/>
            <person name="Wu L."/>
            <person name="Ma J."/>
        </authorList>
    </citation>
    <scope>NUCLEOTIDE SEQUENCE [LARGE SCALE GENOMIC DNA]</scope>
    <source>
        <strain evidence="2">CGMCC 1.7693</strain>
    </source>
</reference>
<proteinExistence type="predicted"/>
<dbReference type="SUPFAM" id="SSF51905">
    <property type="entry name" value="FAD/NAD(P)-binding domain"/>
    <property type="match status" value="1"/>
</dbReference>
<evidence type="ECO:0000313" key="2">
    <source>
        <dbReference type="Proteomes" id="UP000641206"/>
    </source>
</evidence>
<dbReference type="InterPro" id="IPR036188">
    <property type="entry name" value="FAD/NAD-bd_sf"/>
</dbReference>
<dbReference type="PANTHER" id="PTHR43422:SF3">
    <property type="entry name" value="THIAMINE THIAZOLE SYNTHASE"/>
    <property type="match status" value="1"/>
</dbReference>
<dbReference type="Proteomes" id="UP000641206">
    <property type="component" value="Unassembled WGS sequence"/>
</dbReference>
<organism evidence="1 2">
    <name type="scientific">Oceanobacillus neutriphilus</name>
    <dbReference type="NCBI Taxonomy" id="531815"/>
    <lineage>
        <taxon>Bacteria</taxon>
        <taxon>Bacillati</taxon>
        <taxon>Bacillota</taxon>
        <taxon>Bacilli</taxon>
        <taxon>Bacillales</taxon>
        <taxon>Bacillaceae</taxon>
        <taxon>Oceanobacillus</taxon>
    </lineage>
</organism>
<evidence type="ECO:0008006" key="3">
    <source>
        <dbReference type="Google" id="ProtNLM"/>
    </source>
</evidence>
<keyword evidence="2" id="KW-1185">Reference proteome</keyword>
<comment type="caution">
    <text evidence="1">The sequence shown here is derived from an EMBL/GenBank/DDBJ whole genome shotgun (WGS) entry which is preliminary data.</text>
</comment>
<name>A0ABQ2P1T9_9BACI</name>
<dbReference type="EMBL" id="BMLW01000018">
    <property type="protein sequence ID" value="GGP16145.1"/>
    <property type="molecule type" value="Genomic_DNA"/>
</dbReference>
<sequence length="484" mass="55145">MTDVNFALVKGKTERTIIIGGGIGGLLAAKVLSDYYDEVLIVDRDDFPEEPENRSGVPQGFQPHRLTPRGKMIIEHYFPGISNDLLAQGAASSLNKIYRFTNPYGILTMSNAEQDIMCSRALLEWGLRRRMKEISHVRFLAKQNVIGLQTSQDQKMVTGIRVRERGQSNLQKVITADMVIDASGRQSKLVNWLQDLAYDIPKADVLKVSLGYSTRHYKIAADSEEKWALIHVEGQPVRKQNTGIFAMIENNIVEVLLWNIGGNFPTTNAEKYEQEVAHLADPIMANIWKKLEPITTPRGYRIKELFRNRFEQMPRWPSGLLVLGDALCNFDPIYGQGMTMAAVEVEVLESCLRDQRTNPQPSFERRVLQRLQEIIEPIWWLNAVADLKWPGVEYEGRPLKGIAFVQKYFDLYLKQVTSQGDFELYSLYWAVNAILFSPSKIINQRMMESILNGSEEGKKWHSELTGAHGRKLEDIIAENIPSFK</sequence>
<gene>
    <name evidence="1" type="ORF">GCM10011346_46950</name>
</gene>